<evidence type="ECO:0000259" key="3">
    <source>
        <dbReference type="Pfam" id="PF04321"/>
    </source>
</evidence>
<dbReference type="InterPro" id="IPR005913">
    <property type="entry name" value="dTDP_dehydrorham_reduct"/>
</dbReference>
<dbReference type="InterPro" id="IPR036291">
    <property type="entry name" value="NAD(P)-bd_dom_sf"/>
</dbReference>
<dbReference type="Proteomes" id="UP000679950">
    <property type="component" value="Unassembled WGS sequence"/>
</dbReference>
<dbReference type="RefSeq" id="WP_212966892.1">
    <property type="nucleotide sequence ID" value="NZ_BORB01000030.1"/>
</dbReference>
<dbReference type="Pfam" id="PF04321">
    <property type="entry name" value="RmlD_sub_bind"/>
    <property type="match status" value="1"/>
</dbReference>
<gene>
    <name evidence="4" type="ORF">J8TS2_31120</name>
</gene>
<name>A0ABQ4KLG9_9BACI</name>
<evidence type="ECO:0000256" key="2">
    <source>
        <dbReference type="RuleBase" id="RU364082"/>
    </source>
</evidence>
<dbReference type="EC" id="1.1.1.133" evidence="2"/>
<comment type="similarity">
    <text evidence="1 2">Belongs to the dTDP-4-dehydrorhamnose reductase family.</text>
</comment>
<dbReference type="SUPFAM" id="SSF51735">
    <property type="entry name" value="NAD(P)-binding Rossmann-fold domains"/>
    <property type="match status" value="1"/>
</dbReference>
<keyword evidence="2" id="KW-0560">Oxidoreductase</keyword>
<evidence type="ECO:0000313" key="5">
    <source>
        <dbReference type="Proteomes" id="UP000679950"/>
    </source>
</evidence>
<dbReference type="CDD" id="cd05254">
    <property type="entry name" value="dTDP_HR_like_SDR_e"/>
    <property type="match status" value="1"/>
</dbReference>
<keyword evidence="5" id="KW-1185">Reference proteome</keyword>
<feature type="domain" description="RmlD-like substrate binding" evidence="3">
    <location>
        <begin position="1"/>
        <end position="278"/>
    </location>
</feature>
<proteinExistence type="inferred from homology"/>
<comment type="caution">
    <text evidence="4">The sequence shown here is derived from an EMBL/GenBank/DDBJ whole genome shotgun (WGS) entry which is preliminary data.</text>
</comment>
<accession>A0ABQ4KLG9</accession>
<dbReference type="InterPro" id="IPR029903">
    <property type="entry name" value="RmlD-like-bd"/>
</dbReference>
<dbReference type="EMBL" id="BORB01000030">
    <property type="protein sequence ID" value="GIN58793.1"/>
    <property type="molecule type" value="Genomic_DNA"/>
</dbReference>
<keyword evidence="2" id="KW-0521">NADP</keyword>
<dbReference type="PANTHER" id="PTHR10491:SF4">
    <property type="entry name" value="METHIONINE ADENOSYLTRANSFERASE 2 SUBUNIT BETA"/>
    <property type="match status" value="1"/>
</dbReference>
<reference evidence="4 5" key="1">
    <citation type="submission" date="2021-03" db="EMBL/GenBank/DDBJ databases">
        <title>Antimicrobial resistance genes in bacteria isolated from Japanese honey, and their potential for conferring macrolide and lincosamide resistance in the American foulbrood pathogen Paenibacillus larvae.</title>
        <authorList>
            <person name="Okamoto M."/>
            <person name="Kumagai M."/>
            <person name="Kanamori H."/>
            <person name="Takamatsu D."/>
        </authorList>
    </citation>
    <scope>NUCLEOTIDE SEQUENCE [LARGE SCALE GENOMIC DNA]</scope>
    <source>
        <strain evidence="4 5">J8TS2</strain>
    </source>
</reference>
<dbReference type="Gene3D" id="3.40.50.720">
    <property type="entry name" value="NAD(P)-binding Rossmann-like Domain"/>
    <property type="match status" value="1"/>
</dbReference>
<dbReference type="NCBIfam" id="TIGR01214">
    <property type="entry name" value="rmlD"/>
    <property type="match status" value="1"/>
</dbReference>
<organism evidence="4 5">
    <name type="scientific">Lederbergia ruris</name>
    <dbReference type="NCBI Taxonomy" id="217495"/>
    <lineage>
        <taxon>Bacteria</taxon>
        <taxon>Bacillati</taxon>
        <taxon>Bacillota</taxon>
        <taxon>Bacilli</taxon>
        <taxon>Bacillales</taxon>
        <taxon>Bacillaceae</taxon>
        <taxon>Lederbergia</taxon>
    </lineage>
</organism>
<comment type="pathway">
    <text evidence="2">Carbohydrate biosynthesis; dTDP-L-rhamnose biosynthesis.</text>
</comment>
<dbReference type="Gene3D" id="3.90.25.10">
    <property type="entry name" value="UDP-galactose 4-epimerase, domain 1"/>
    <property type="match status" value="1"/>
</dbReference>
<sequence length="283" mass="32116">MRILVTGYTGQLGYDVVKEGKRNNFEIHGVGSKDLDITVQQEVNKYVEDLNPDAIIHCAAYTAVDKAEDDKETCWNVNVEGTKNLAEAAKKVGAKFLYVSTDYVFDGNGETPFKEIDQTNPINYYGLTKYEGEKIVQETLDSFIVRISWVFGLNGKNFVRTMLRLAESNKEVSIVGDQVGSPTYTYDLAKLIIDMIQTEKYGIYHATNEGFCSWAEFAKEIFKQSNKKVKVNVIPTEDFPTPAVRPKNSRLSKTKLQDNGFTRLPKWQDALSHYLNELKHEVK</sequence>
<evidence type="ECO:0000313" key="4">
    <source>
        <dbReference type="EMBL" id="GIN58793.1"/>
    </source>
</evidence>
<dbReference type="PANTHER" id="PTHR10491">
    <property type="entry name" value="DTDP-4-DEHYDRORHAMNOSE REDUCTASE"/>
    <property type="match status" value="1"/>
</dbReference>
<comment type="function">
    <text evidence="2">Catalyzes the reduction of dTDP-6-deoxy-L-lyxo-4-hexulose to yield dTDP-L-rhamnose.</text>
</comment>
<evidence type="ECO:0000256" key="1">
    <source>
        <dbReference type="ARBA" id="ARBA00010944"/>
    </source>
</evidence>
<protein>
    <recommendedName>
        <fullName evidence="2">dTDP-4-dehydrorhamnose reductase</fullName>
        <ecNumber evidence="2">1.1.1.133</ecNumber>
    </recommendedName>
</protein>